<geneLocation type="plasmid" evidence="1 2">
    <name>pNDMMar</name>
</geneLocation>
<gene>
    <name evidence="1" type="ORF">IUJ34_26300</name>
</gene>
<keyword evidence="1" id="KW-0614">Plasmid</keyword>
<organism evidence="1 2">
    <name type="scientific">Klebsiella pneumoniae subsp. pneumoniae</name>
    <dbReference type="NCBI Taxonomy" id="72407"/>
    <lineage>
        <taxon>Bacteria</taxon>
        <taxon>Pseudomonadati</taxon>
        <taxon>Pseudomonadota</taxon>
        <taxon>Gammaproteobacteria</taxon>
        <taxon>Enterobacterales</taxon>
        <taxon>Enterobacteriaceae</taxon>
        <taxon>Klebsiella/Raoultella group</taxon>
        <taxon>Klebsiella</taxon>
        <taxon>Klebsiella pneumoniae complex</taxon>
    </lineage>
</organism>
<accession>A0A7S9HF53</accession>
<dbReference type="AlphaFoldDB" id="A0A7S9HF53"/>
<evidence type="ECO:0000313" key="1">
    <source>
        <dbReference type="EMBL" id="QPG07970.1"/>
    </source>
</evidence>
<name>A0A7S9HF53_KLEPN</name>
<dbReference type="EMBL" id="CP064821">
    <property type="protein sequence ID" value="QPG07970.1"/>
    <property type="molecule type" value="Genomic_DNA"/>
</dbReference>
<reference evidence="1 2" key="1">
    <citation type="submission" date="2020-11" db="EMBL/GenBank/DDBJ databases">
        <title>Whole Genome sequence of MDR strain of Klebsiella pneumoniae K219 isolated from sputum.</title>
        <authorList>
            <person name="Aditi B.P."/>
            <person name="Mahalakshmi K."/>
            <person name="Naveen Kumar V."/>
        </authorList>
    </citation>
    <scope>NUCLEOTIDE SEQUENCE [LARGE SCALE GENOMIC DNA]</scope>
    <source>
        <strain evidence="1 2">K219</strain>
        <plasmid evidence="1 2">pNDMMar</plasmid>
    </source>
</reference>
<evidence type="ECO:0000313" key="2">
    <source>
        <dbReference type="Proteomes" id="UP000594592"/>
    </source>
</evidence>
<dbReference type="Proteomes" id="UP000594592">
    <property type="component" value="Plasmid pNDMMar"/>
</dbReference>
<sequence>MEWLCKALGLTSDTISIRKIFSPDVYGSMKLTIAGADFPKVFNDPKEQIFSGQWLKAVVEQLSCIQGPALVLTASHYETVMIANQLGEVSQPVYIQKAGQALSEIIKQYQEKPGFLFLPVLLLV</sequence>
<protein>
    <recommendedName>
        <fullName evidence="3">DinG family ATP-dependent helicase YoaA</fullName>
    </recommendedName>
</protein>
<evidence type="ECO:0008006" key="3">
    <source>
        <dbReference type="Google" id="ProtNLM"/>
    </source>
</evidence>
<proteinExistence type="predicted"/>